<dbReference type="EMBL" id="JAHMHR010000077">
    <property type="protein sequence ID" value="KAK1658181.1"/>
    <property type="molecule type" value="Genomic_DNA"/>
</dbReference>
<name>A0AAJ0AAQ2_9PEZI</name>
<dbReference type="AlphaFoldDB" id="A0AAJ0AAQ2"/>
<evidence type="ECO:0000313" key="2">
    <source>
        <dbReference type="Proteomes" id="UP001224890"/>
    </source>
</evidence>
<reference evidence="1" key="1">
    <citation type="submission" date="2021-06" db="EMBL/GenBank/DDBJ databases">
        <title>Comparative genomics, transcriptomics and evolutionary studies reveal genomic signatures of adaptation to plant cell wall in hemibiotrophic fungi.</title>
        <authorList>
            <consortium name="DOE Joint Genome Institute"/>
            <person name="Baroncelli R."/>
            <person name="Diaz J.F."/>
            <person name="Benocci T."/>
            <person name="Peng M."/>
            <person name="Battaglia E."/>
            <person name="Haridas S."/>
            <person name="Andreopoulos W."/>
            <person name="Labutti K."/>
            <person name="Pangilinan J."/>
            <person name="Floch G.L."/>
            <person name="Makela M.R."/>
            <person name="Henrissat B."/>
            <person name="Grigoriev I.V."/>
            <person name="Crouch J.A."/>
            <person name="De Vries R.P."/>
            <person name="Sukno S.A."/>
            <person name="Thon M.R."/>
        </authorList>
    </citation>
    <scope>NUCLEOTIDE SEQUENCE</scope>
    <source>
        <strain evidence="1">CBS 193.32</strain>
    </source>
</reference>
<sequence>MSQNPKRAALQSDNLSNGLPLSVTGWLLVTRLNHALAAAVPTNHPRRSCIMPPSRLKQPIPCPESWGIRLPVVLAPKWVRSMWTRGGASYPIAFSPTSPPQSPRMRLCRWSF</sequence>
<comment type="caution">
    <text evidence="1">The sequence shown here is derived from an EMBL/GenBank/DDBJ whole genome shotgun (WGS) entry which is preliminary data.</text>
</comment>
<organism evidence="1 2">
    <name type="scientific">Colletotrichum godetiae</name>
    <dbReference type="NCBI Taxonomy" id="1209918"/>
    <lineage>
        <taxon>Eukaryota</taxon>
        <taxon>Fungi</taxon>
        <taxon>Dikarya</taxon>
        <taxon>Ascomycota</taxon>
        <taxon>Pezizomycotina</taxon>
        <taxon>Sordariomycetes</taxon>
        <taxon>Hypocreomycetidae</taxon>
        <taxon>Glomerellales</taxon>
        <taxon>Glomerellaceae</taxon>
        <taxon>Colletotrichum</taxon>
        <taxon>Colletotrichum acutatum species complex</taxon>
    </lineage>
</organism>
<dbReference type="Proteomes" id="UP001224890">
    <property type="component" value="Unassembled WGS sequence"/>
</dbReference>
<proteinExistence type="predicted"/>
<dbReference type="GeneID" id="85457586"/>
<accession>A0AAJ0AAQ2</accession>
<gene>
    <name evidence="1" type="ORF">BDP55DRAFT_638048</name>
</gene>
<dbReference type="RefSeq" id="XP_060422945.1">
    <property type="nucleotide sequence ID" value="XM_060573060.1"/>
</dbReference>
<protein>
    <submittedName>
        <fullName evidence="1">Uncharacterized protein</fullName>
    </submittedName>
</protein>
<evidence type="ECO:0000313" key="1">
    <source>
        <dbReference type="EMBL" id="KAK1658181.1"/>
    </source>
</evidence>
<keyword evidence="2" id="KW-1185">Reference proteome</keyword>